<keyword evidence="3" id="KW-0862">Zinc</keyword>
<dbReference type="KEGG" id="onl:106098454"/>
<feature type="compositionally biased region" description="Low complexity" evidence="5">
    <location>
        <begin position="604"/>
        <end position="613"/>
    </location>
</feature>
<dbReference type="Gene3D" id="3.30.40.10">
    <property type="entry name" value="Zinc/RING finger domain, C3HC4 (zinc finger)"/>
    <property type="match status" value="1"/>
</dbReference>
<evidence type="ECO:0000256" key="2">
    <source>
        <dbReference type="ARBA" id="ARBA00022771"/>
    </source>
</evidence>
<dbReference type="CDD" id="cd16597">
    <property type="entry name" value="RING-HC_TRIM25_C-IV"/>
    <property type="match status" value="1"/>
</dbReference>
<dbReference type="GeneID" id="106098454"/>
<name>A0A669DUJ5_ORENI</name>
<feature type="region of interest" description="Disordered" evidence="5">
    <location>
        <begin position="513"/>
        <end position="644"/>
    </location>
</feature>
<dbReference type="SUPFAM" id="SSF57850">
    <property type="entry name" value="RING/U-box"/>
    <property type="match status" value="1"/>
</dbReference>
<feature type="region of interest" description="Disordered" evidence="5">
    <location>
        <begin position="428"/>
        <end position="474"/>
    </location>
</feature>
<dbReference type="PROSITE" id="PS00518">
    <property type="entry name" value="ZF_RING_1"/>
    <property type="match status" value="1"/>
</dbReference>
<sequence>MAEVDESQFSIMSLEDELTCSICLSTFDCPVTIPCGHNFCQDCLLASWEDSYSCPQCRTVFDTKPELKKNTVLIAVVETFKLRSSKSEDNLNEEESEEERGEESEEERGEESEEERGEESEEASEGESEEESEEGSEEVSEEESEEEREEESEAEKDDVIRCDTCMEAEASKTCLTCMASYCEEHLRPHRENPVFHLHELSEPVGDLSERICSDHHKLMEFFCSQHDRLICSFCLQHIHKGCSFLTPEEQRNLKESDLRDKLGLLNEKMEKTENVVFQMNNMQSKLKDGANKRKMALAAVYQQMRDILAQDEREAQTEVDRELELGQMKLRDLTKKFDENYNRMGKARDDINKLLSQSQTSAFLQASVVLPKVVKFEPHVPRITLDSKKVIATQSFAAALRETLMEMLKEPVEARLPFFKADLNAGTGAFGDSGEKAAPVSRPERAGGTESQANSAAPQQTSNPTFQSPPIQPYYQPVPIPVFIRPQQRWNPPHYPQAQPRLQHFGQPRFYAQQKTTQDRKPHSAPGGGKPAGKGSDFTKKDKPKGYAPSEKSNPDRRPHSAAGGHKPSGSGKGSDFTKKDKSKDKPKGHPPSEKSNPDRRPHSAAGGHKSSGSGKGSDFTKKDKPKGHASSGTQHSRPHKNQK</sequence>
<evidence type="ECO:0000313" key="8">
    <source>
        <dbReference type="Proteomes" id="UP000005207"/>
    </source>
</evidence>
<feature type="region of interest" description="Disordered" evidence="5">
    <location>
        <begin position="84"/>
        <end position="157"/>
    </location>
</feature>
<dbReference type="AlphaFoldDB" id="A0A669DUJ5"/>
<feature type="compositionally biased region" description="Polar residues" evidence="5">
    <location>
        <begin position="449"/>
        <end position="468"/>
    </location>
</feature>
<dbReference type="Ensembl" id="ENSONIT00000037725.1">
    <property type="protein sequence ID" value="ENSONIP00000064193.1"/>
    <property type="gene ID" value="ENSONIG00000042510.1"/>
</dbReference>
<dbReference type="InterPro" id="IPR001841">
    <property type="entry name" value="Znf_RING"/>
</dbReference>
<feature type="compositionally biased region" description="Acidic residues" evidence="5">
    <location>
        <begin position="90"/>
        <end position="156"/>
    </location>
</feature>
<reference evidence="7" key="2">
    <citation type="submission" date="2025-08" db="UniProtKB">
        <authorList>
            <consortium name="Ensembl"/>
        </authorList>
    </citation>
    <scope>IDENTIFICATION</scope>
</reference>
<dbReference type="InterPro" id="IPR051051">
    <property type="entry name" value="E3_ubiq-ligase_TRIM/RNF"/>
</dbReference>
<dbReference type="CDD" id="cd19776">
    <property type="entry name" value="Bbox2_TRIM25_C-IV"/>
    <property type="match status" value="1"/>
</dbReference>
<feature type="domain" description="RING-type" evidence="6">
    <location>
        <begin position="20"/>
        <end position="58"/>
    </location>
</feature>
<accession>A0A669DUJ5</accession>
<dbReference type="InterPro" id="IPR000315">
    <property type="entry name" value="Znf_B-box"/>
</dbReference>
<evidence type="ECO:0000256" key="1">
    <source>
        <dbReference type="ARBA" id="ARBA00022723"/>
    </source>
</evidence>
<keyword evidence="8" id="KW-1185">Reference proteome</keyword>
<proteinExistence type="predicted"/>
<reference evidence="7" key="3">
    <citation type="submission" date="2025-09" db="UniProtKB">
        <authorList>
            <consortium name="Ensembl"/>
        </authorList>
    </citation>
    <scope>IDENTIFICATION</scope>
</reference>
<protein>
    <submittedName>
        <fullName evidence="7">Tripartite motif containing 25</fullName>
    </submittedName>
</protein>
<organism evidence="7 8">
    <name type="scientific">Oreochromis niloticus</name>
    <name type="common">Nile tilapia</name>
    <name type="synonym">Tilapia nilotica</name>
    <dbReference type="NCBI Taxonomy" id="8128"/>
    <lineage>
        <taxon>Eukaryota</taxon>
        <taxon>Metazoa</taxon>
        <taxon>Chordata</taxon>
        <taxon>Craniata</taxon>
        <taxon>Vertebrata</taxon>
        <taxon>Euteleostomi</taxon>
        <taxon>Actinopterygii</taxon>
        <taxon>Neopterygii</taxon>
        <taxon>Teleostei</taxon>
        <taxon>Neoteleostei</taxon>
        <taxon>Acanthomorphata</taxon>
        <taxon>Ovalentaria</taxon>
        <taxon>Cichlomorphae</taxon>
        <taxon>Cichliformes</taxon>
        <taxon>Cichlidae</taxon>
        <taxon>African cichlids</taxon>
        <taxon>Pseudocrenilabrinae</taxon>
        <taxon>Oreochromini</taxon>
        <taxon>Oreochromis</taxon>
    </lineage>
</organism>
<dbReference type="OMA" id="CEMNICL"/>
<reference evidence="8" key="1">
    <citation type="submission" date="2012-01" db="EMBL/GenBank/DDBJ databases">
        <title>The Genome Sequence of Oreochromis niloticus (Nile Tilapia).</title>
        <authorList>
            <consortium name="Broad Institute Genome Assembly Team"/>
            <consortium name="Broad Institute Sequencing Platform"/>
            <person name="Di Palma F."/>
            <person name="Johnson J."/>
            <person name="Lander E.S."/>
            <person name="Lindblad-Toh K."/>
        </authorList>
    </citation>
    <scope>NUCLEOTIDE SEQUENCE [LARGE SCALE GENOMIC DNA]</scope>
</reference>
<dbReference type="GO" id="GO:0008270">
    <property type="term" value="F:zinc ion binding"/>
    <property type="evidence" value="ECO:0007669"/>
    <property type="project" value="UniProtKB-KW"/>
</dbReference>
<evidence type="ECO:0000259" key="6">
    <source>
        <dbReference type="PROSITE" id="PS50089"/>
    </source>
</evidence>
<dbReference type="Pfam" id="PF00643">
    <property type="entry name" value="zf-B_box"/>
    <property type="match status" value="1"/>
</dbReference>
<gene>
    <name evidence="7" type="primary">LOC106098454</name>
</gene>
<dbReference type="InterPro" id="IPR013083">
    <property type="entry name" value="Znf_RING/FYVE/PHD"/>
</dbReference>
<dbReference type="GeneTree" id="ENSGT00940000164979"/>
<feature type="compositionally biased region" description="Basic and acidic residues" evidence="5">
    <location>
        <begin position="576"/>
        <end position="602"/>
    </location>
</feature>
<dbReference type="Proteomes" id="UP000005207">
    <property type="component" value="Linkage group LG6"/>
</dbReference>
<dbReference type="InterPro" id="IPR027370">
    <property type="entry name" value="Znf-RING_euk"/>
</dbReference>
<dbReference type="Pfam" id="PF13445">
    <property type="entry name" value="zf-RING_UBOX"/>
    <property type="match status" value="1"/>
</dbReference>
<evidence type="ECO:0000313" key="7">
    <source>
        <dbReference type="Ensembl" id="ENSONIP00000064193.1"/>
    </source>
</evidence>
<evidence type="ECO:0000256" key="4">
    <source>
        <dbReference type="PROSITE-ProRule" id="PRU00175"/>
    </source>
</evidence>
<keyword evidence="1" id="KW-0479">Metal-binding</keyword>
<dbReference type="RefSeq" id="XP_013128499.2">
    <property type="nucleotide sequence ID" value="XM_013273045.3"/>
</dbReference>
<keyword evidence="2 4" id="KW-0863">Zinc-finger</keyword>
<evidence type="ECO:0000256" key="5">
    <source>
        <dbReference type="SAM" id="MobiDB-lite"/>
    </source>
</evidence>
<dbReference type="PANTHER" id="PTHR25465">
    <property type="entry name" value="B-BOX DOMAIN CONTAINING"/>
    <property type="match status" value="1"/>
</dbReference>
<dbReference type="PROSITE" id="PS50089">
    <property type="entry name" value="ZF_RING_2"/>
    <property type="match status" value="1"/>
</dbReference>
<dbReference type="Gene3D" id="3.30.160.60">
    <property type="entry name" value="Classic Zinc Finger"/>
    <property type="match status" value="1"/>
</dbReference>
<dbReference type="OrthoDB" id="6270329at2759"/>
<dbReference type="SMART" id="SM00184">
    <property type="entry name" value="RING"/>
    <property type="match status" value="1"/>
</dbReference>
<dbReference type="InterPro" id="IPR017907">
    <property type="entry name" value="Znf_RING_CS"/>
</dbReference>
<dbReference type="PANTHER" id="PTHR25465:SF77">
    <property type="entry name" value="E3 UBIQUITIN_ISG15 LIGASE TRIM25"/>
    <property type="match status" value="1"/>
</dbReference>
<dbReference type="SUPFAM" id="SSF57845">
    <property type="entry name" value="B-box zinc-binding domain"/>
    <property type="match status" value="1"/>
</dbReference>
<evidence type="ECO:0000256" key="3">
    <source>
        <dbReference type="ARBA" id="ARBA00022833"/>
    </source>
</evidence>
<feature type="compositionally biased region" description="Low complexity" evidence="5">
    <location>
        <begin position="561"/>
        <end position="570"/>
    </location>
</feature>
<dbReference type="InParanoid" id="A0A669DUJ5"/>
<dbReference type="Gene3D" id="4.10.830.40">
    <property type="match status" value="1"/>
</dbReference>